<dbReference type="SUPFAM" id="SSF48498">
    <property type="entry name" value="Tetracyclin repressor-like, C-terminal domain"/>
    <property type="match status" value="1"/>
</dbReference>
<dbReference type="SUPFAM" id="SSF46689">
    <property type="entry name" value="Homeodomain-like"/>
    <property type="match status" value="1"/>
</dbReference>
<dbReference type="Pfam" id="PF21597">
    <property type="entry name" value="TetR_C_43"/>
    <property type="match status" value="1"/>
</dbReference>
<dbReference type="EMBL" id="JAATEP010000005">
    <property type="protein sequence ID" value="NJP89653.1"/>
    <property type="molecule type" value="Genomic_DNA"/>
</dbReference>
<proteinExistence type="predicted"/>
<keyword evidence="3" id="KW-0804">Transcription</keyword>
<sequence>MGDGQAEPRPGSDDDGGLTCGCGHGGAFPLEIKSRAPSTFTNVAHNLRQPSDSYDGEMAAGTKPLRSDAARNRDKLLVAATQLIAEHGLDVPLEHVARRAGVSIGTLYNHFPTREALLGAVMPQRLAALEQVTERALADPDPWDGFVAFLEGLFALQSEDHGLNDALTQGFTLATDVSQACHQGLLDAERIIGRAQAAGRLRPDFGTQDLVTLIWAMSQVIRESMSTAPGAWRRCLAFFLDGLRTEAAHPLPER</sequence>
<evidence type="ECO:0000256" key="1">
    <source>
        <dbReference type="ARBA" id="ARBA00023015"/>
    </source>
</evidence>
<dbReference type="InterPro" id="IPR050109">
    <property type="entry name" value="HTH-type_TetR-like_transc_reg"/>
</dbReference>
<dbReference type="PANTHER" id="PTHR30055">
    <property type="entry name" value="HTH-TYPE TRANSCRIPTIONAL REGULATOR RUTR"/>
    <property type="match status" value="1"/>
</dbReference>
<feature type="DNA-binding region" description="H-T-H motif" evidence="4">
    <location>
        <begin position="92"/>
        <end position="111"/>
    </location>
</feature>
<feature type="region of interest" description="Disordered" evidence="5">
    <location>
        <begin position="1"/>
        <end position="20"/>
    </location>
</feature>
<dbReference type="InterPro" id="IPR001647">
    <property type="entry name" value="HTH_TetR"/>
</dbReference>
<evidence type="ECO:0000256" key="2">
    <source>
        <dbReference type="ARBA" id="ARBA00023125"/>
    </source>
</evidence>
<evidence type="ECO:0000313" key="7">
    <source>
        <dbReference type="EMBL" id="NJP89653.1"/>
    </source>
</evidence>
<dbReference type="Gene3D" id="1.10.357.10">
    <property type="entry name" value="Tetracycline Repressor, domain 2"/>
    <property type="match status" value="1"/>
</dbReference>
<protein>
    <submittedName>
        <fullName evidence="7">TetR/AcrR family transcriptional regulator</fullName>
    </submittedName>
</protein>
<name>A0ABX1B3T5_9ACTN</name>
<dbReference type="PRINTS" id="PR00455">
    <property type="entry name" value="HTHTETR"/>
</dbReference>
<gene>
    <name evidence="7" type="ORF">HCN51_09375</name>
</gene>
<dbReference type="InterPro" id="IPR049445">
    <property type="entry name" value="TetR_SbtR-like_C"/>
</dbReference>
<reference evidence="7 8" key="1">
    <citation type="submission" date="2020-03" db="EMBL/GenBank/DDBJ databases">
        <title>WGS of actinomycetes isolated from Thailand.</title>
        <authorList>
            <person name="Thawai C."/>
        </authorList>
    </citation>
    <scope>NUCLEOTIDE SEQUENCE [LARGE SCALE GENOMIC DNA]</scope>
    <source>
        <strain evidence="7 8">FMUSA5-5</strain>
    </source>
</reference>
<organism evidence="7 8">
    <name type="scientific">Nonomuraea composti</name>
    <dbReference type="NCBI Taxonomy" id="2720023"/>
    <lineage>
        <taxon>Bacteria</taxon>
        <taxon>Bacillati</taxon>
        <taxon>Actinomycetota</taxon>
        <taxon>Actinomycetes</taxon>
        <taxon>Streptosporangiales</taxon>
        <taxon>Streptosporangiaceae</taxon>
        <taxon>Nonomuraea</taxon>
    </lineage>
</organism>
<keyword evidence="2 4" id="KW-0238">DNA-binding</keyword>
<dbReference type="PANTHER" id="PTHR30055:SF234">
    <property type="entry name" value="HTH-TYPE TRANSCRIPTIONAL REGULATOR BETI"/>
    <property type="match status" value="1"/>
</dbReference>
<dbReference type="Proteomes" id="UP000696294">
    <property type="component" value="Unassembled WGS sequence"/>
</dbReference>
<accession>A0ABX1B3T5</accession>
<dbReference type="InterPro" id="IPR036271">
    <property type="entry name" value="Tet_transcr_reg_TetR-rel_C_sf"/>
</dbReference>
<dbReference type="PROSITE" id="PS50977">
    <property type="entry name" value="HTH_TETR_2"/>
    <property type="match status" value="1"/>
</dbReference>
<evidence type="ECO:0000313" key="8">
    <source>
        <dbReference type="Proteomes" id="UP000696294"/>
    </source>
</evidence>
<evidence type="ECO:0000256" key="3">
    <source>
        <dbReference type="ARBA" id="ARBA00023163"/>
    </source>
</evidence>
<keyword evidence="8" id="KW-1185">Reference proteome</keyword>
<comment type="caution">
    <text evidence="7">The sequence shown here is derived from an EMBL/GenBank/DDBJ whole genome shotgun (WGS) entry which is preliminary data.</text>
</comment>
<dbReference type="Pfam" id="PF00440">
    <property type="entry name" value="TetR_N"/>
    <property type="match status" value="1"/>
</dbReference>
<evidence type="ECO:0000256" key="5">
    <source>
        <dbReference type="SAM" id="MobiDB-lite"/>
    </source>
</evidence>
<evidence type="ECO:0000259" key="6">
    <source>
        <dbReference type="PROSITE" id="PS50977"/>
    </source>
</evidence>
<keyword evidence="1" id="KW-0805">Transcription regulation</keyword>
<evidence type="ECO:0000256" key="4">
    <source>
        <dbReference type="PROSITE-ProRule" id="PRU00335"/>
    </source>
</evidence>
<feature type="domain" description="HTH tetR-type" evidence="6">
    <location>
        <begin position="70"/>
        <end position="129"/>
    </location>
</feature>
<dbReference type="InterPro" id="IPR009057">
    <property type="entry name" value="Homeodomain-like_sf"/>
</dbReference>